<feature type="domain" description="DNA repair protein rhp7 treble clef" evidence="2">
    <location>
        <begin position="143"/>
        <end position="178"/>
    </location>
</feature>
<reference evidence="3" key="1">
    <citation type="submission" date="2022-11" db="EMBL/GenBank/DDBJ databases">
        <authorList>
            <person name="Petersen C."/>
        </authorList>
    </citation>
    <scope>NUCLEOTIDE SEQUENCE</scope>
    <source>
        <strain evidence="3">IBT 30069</strain>
    </source>
</reference>
<feature type="compositionally biased region" description="Basic and acidic residues" evidence="1">
    <location>
        <begin position="101"/>
        <end position="122"/>
    </location>
</feature>
<organism evidence="3 4">
    <name type="scientific">Penicillium angulare</name>
    <dbReference type="NCBI Taxonomy" id="116970"/>
    <lineage>
        <taxon>Eukaryota</taxon>
        <taxon>Fungi</taxon>
        <taxon>Dikarya</taxon>
        <taxon>Ascomycota</taxon>
        <taxon>Pezizomycotina</taxon>
        <taxon>Eurotiomycetes</taxon>
        <taxon>Eurotiomycetidae</taxon>
        <taxon>Eurotiales</taxon>
        <taxon>Aspergillaceae</taxon>
        <taxon>Penicillium</taxon>
    </lineage>
</organism>
<feature type="compositionally biased region" description="Basic and acidic residues" evidence="1">
    <location>
        <begin position="183"/>
        <end position="196"/>
    </location>
</feature>
<proteinExistence type="predicted"/>
<dbReference type="InterPro" id="IPR056451">
    <property type="entry name" value="Znf_Tbcl_Rhp7"/>
</dbReference>
<evidence type="ECO:0000313" key="4">
    <source>
        <dbReference type="Proteomes" id="UP001149165"/>
    </source>
</evidence>
<reference evidence="3" key="2">
    <citation type="journal article" date="2023" name="IMA Fungus">
        <title>Comparative genomic study of the Penicillium genus elucidates a diverse pangenome and 15 lateral gene transfer events.</title>
        <authorList>
            <person name="Petersen C."/>
            <person name="Sorensen T."/>
            <person name="Nielsen M.R."/>
            <person name="Sondergaard T.E."/>
            <person name="Sorensen J.L."/>
            <person name="Fitzpatrick D.A."/>
            <person name="Frisvad J.C."/>
            <person name="Nielsen K.L."/>
        </authorList>
    </citation>
    <scope>NUCLEOTIDE SEQUENCE</scope>
    <source>
        <strain evidence="3">IBT 30069</strain>
    </source>
</reference>
<dbReference type="FunFam" id="3.80.10.10:FF:000601">
    <property type="entry name" value="DNA repair protein Rad7, protein"/>
    <property type="match status" value="1"/>
</dbReference>
<name>A0A9W9KA46_9EURO</name>
<dbReference type="OrthoDB" id="1924287at2759"/>
<dbReference type="Gene3D" id="3.80.10.10">
    <property type="entry name" value="Ribonuclease Inhibitor"/>
    <property type="match status" value="1"/>
</dbReference>
<dbReference type="InterPro" id="IPR032675">
    <property type="entry name" value="LRR_dom_sf"/>
</dbReference>
<evidence type="ECO:0000256" key="1">
    <source>
        <dbReference type="SAM" id="MobiDB-lite"/>
    </source>
</evidence>
<gene>
    <name evidence="3" type="ORF">N7456_008313</name>
</gene>
<dbReference type="GO" id="GO:0019005">
    <property type="term" value="C:SCF ubiquitin ligase complex"/>
    <property type="evidence" value="ECO:0007669"/>
    <property type="project" value="TreeGrafter"/>
</dbReference>
<accession>A0A9W9KA46</accession>
<evidence type="ECO:0000313" key="3">
    <source>
        <dbReference type="EMBL" id="KAJ5097592.1"/>
    </source>
</evidence>
<feature type="compositionally biased region" description="Basic and acidic residues" evidence="1">
    <location>
        <begin position="50"/>
        <end position="60"/>
    </location>
</feature>
<dbReference type="EMBL" id="JAPQKH010000005">
    <property type="protein sequence ID" value="KAJ5097592.1"/>
    <property type="molecule type" value="Genomic_DNA"/>
</dbReference>
<evidence type="ECO:0000259" key="2">
    <source>
        <dbReference type="Pfam" id="PF23550"/>
    </source>
</evidence>
<protein>
    <recommendedName>
        <fullName evidence="2">DNA repair protein rhp7 treble clef domain-containing protein</fullName>
    </recommendedName>
</protein>
<feature type="region of interest" description="Disordered" evidence="1">
    <location>
        <begin position="49"/>
        <end position="128"/>
    </location>
</feature>
<keyword evidence="4" id="KW-1185">Reference proteome</keyword>
<dbReference type="Pfam" id="PF23550">
    <property type="entry name" value="zf_Tbcl_Rhp7"/>
    <property type="match status" value="1"/>
</dbReference>
<dbReference type="AlphaFoldDB" id="A0A9W9KA46"/>
<dbReference type="GO" id="GO:0031146">
    <property type="term" value="P:SCF-dependent proteasomal ubiquitin-dependent protein catabolic process"/>
    <property type="evidence" value="ECO:0007669"/>
    <property type="project" value="TreeGrafter"/>
</dbReference>
<feature type="compositionally biased region" description="Acidic residues" evidence="1">
    <location>
        <begin position="65"/>
        <end position="82"/>
    </location>
</feature>
<feature type="region of interest" description="Disordered" evidence="1">
    <location>
        <begin position="167"/>
        <end position="196"/>
    </location>
</feature>
<dbReference type="SUPFAM" id="SSF52047">
    <property type="entry name" value="RNI-like"/>
    <property type="match status" value="1"/>
</dbReference>
<dbReference type="Proteomes" id="UP001149165">
    <property type="component" value="Unassembled WGS sequence"/>
</dbReference>
<dbReference type="PANTHER" id="PTHR13318">
    <property type="entry name" value="PARTNER OF PAIRED, ISOFORM B-RELATED"/>
    <property type="match status" value="1"/>
</dbReference>
<sequence length="615" mass="69184">MPTSEARMTSPSRSFLIPRLTSLITHRSCSLRRSALTDFLAANNISAAQIRDDHDRRVAEAENPNNEEDGQAADEDYEDEASPEPQPDSPEEKTRKRKRQQAIEKIKKSKEFARRKARRTGEPDDDDEALANEMADEKQRPNPGQLANCEGCGKRFTVTPYSKTGPEGGLLCPACSKKHTGKDKKETPKKRGPERRKIQSNLMDGIALVGSRSLLETCIKKVADHINDVEEFGDLPPPVMDRLSQILSRNRAVTPRTLDLFLRPLHKELNVYDCAKLATNDFHKILATMPALTRLNLRFVSQMKDPVFEYMIAREMKIQDLHLDSPNLVTDAIWRQLWINLGSYLQSLKLWNLDSAFDDETLEIMSKHCTTLRRLKLKHLAQLGDGALEAISTMQSLEHLSLDFDKETDPDILLKVISQTGPKLRSLSLEGFESADDRLPQHIHDNCRALFKLRITRNSDITDKAIAALFNDWSNPPLKRVDFSFLRDVDMSNPEGPPEPVGLASDGFIALMKHSGSKLMKLKTASCRHISYAAFEEVFAENKTYPELRFMDISFNGAVDNYITQSIFRCCPALTRLVVFGCFKIRDLTVPAGVAVIGTVGANLTVRGIAQKELV</sequence>
<comment type="caution">
    <text evidence="3">The sequence shown here is derived from an EMBL/GenBank/DDBJ whole genome shotgun (WGS) entry which is preliminary data.</text>
</comment>